<reference evidence="1" key="2">
    <citation type="submission" date="2023-05" db="EMBL/GenBank/DDBJ databases">
        <authorList>
            <person name="Fouks B."/>
        </authorList>
    </citation>
    <scope>NUCLEOTIDE SEQUENCE</scope>
    <source>
        <strain evidence="1">Stay&amp;Tobe</strain>
        <tissue evidence="1">Testes</tissue>
    </source>
</reference>
<feature type="non-terminal residue" evidence="1">
    <location>
        <position position="71"/>
    </location>
</feature>
<reference evidence="1" key="1">
    <citation type="journal article" date="2023" name="IScience">
        <title>Live-bearing cockroach genome reveals convergent evolutionary mechanisms linked to viviparity in insects and beyond.</title>
        <authorList>
            <person name="Fouks B."/>
            <person name="Harrison M.C."/>
            <person name="Mikhailova A.A."/>
            <person name="Marchal E."/>
            <person name="English S."/>
            <person name="Carruthers M."/>
            <person name="Jennings E.C."/>
            <person name="Chiamaka E.L."/>
            <person name="Frigard R.A."/>
            <person name="Pippel M."/>
            <person name="Attardo G.M."/>
            <person name="Benoit J.B."/>
            <person name="Bornberg-Bauer E."/>
            <person name="Tobe S.S."/>
        </authorList>
    </citation>
    <scope>NUCLEOTIDE SEQUENCE</scope>
    <source>
        <strain evidence="1">Stay&amp;Tobe</strain>
    </source>
</reference>
<dbReference type="EMBL" id="JASPKZ010008600">
    <property type="protein sequence ID" value="KAJ9579211.1"/>
    <property type="molecule type" value="Genomic_DNA"/>
</dbReference>
<name>A0AAD7ZF39_DIPPU</name>
<feature type="non-terminal residue" evidence="1">
    <location>
        <position position="1"/>
    </location>
</feature>
<proteinExistence type="predicted"/>
<dbReference type="Proteomes" id="UP001233999">
    <property type="component" value="Unassembled WGS sequence"/>
</dbReference>
<evidence type="ECO:0000313" key="1">
    <source>
        <dbReference type="EMBL" id="KAJ9579211.1"/>
    </source>
</evidence>
<gene>
    <name evidence="1" type="ORF">L9F63_024682</name>
</gene>
<comment type="caution">
    <text evidence="1">The sequence shown here is derived from an EMBL/GenBank/DDBJ whole genome shotgun (WGS) entry which is preliminary data.</text>
</comment>
<keyword evidence="2" id="KW-1185">Reference proteome</keyword>
<organism evidence="1 2">
    <name type="scientific">Diploptera punctata</name>
    <name type="common">Pacific beetle cockroach</name>
    <dbReference type="NCBI Taxonomy" id="6984"/>
    <lineage>
        <taxon>Eukaryota</taxon>
        <taxon>Metazoa</taxon>
        <taxon>Ecdysozoa</taxon>
        <taxon>Arthropoda</taxon>
        <taxon>Hexapoda</taxon>
        <taxon>Insecta</taxon>
        <taxon>Pterygota</taxon>
        <taxon>Neoptera</taxon>
        <taxon>Polyneoptera</taxon>
        <taxon>Dictyoptera</taxon>
        <taxon>Blattodea</taxon>
        <taxon>Blaberoidea</taxon>
        <taxon>Blaberidae</taxon>
        <taxon>Diplopterinae</taxon>
        <taxon>Diploptera</taxon>
    </lineage>
</organism>
<evidence type="ECO:0000313" key="2">
    <source>
        <dbReference type="Proteomes" id="UP001233999"/>
    </source>
</evidence>
<protein>
    <submittedName>
        <fullName evidence="1">Uncharacterized protein</fullName>
    </submittedName>
</protein>
<dbReference type="AlphaFoldDB" id="A0AAD7ZF39"/>
<accession>A0AAD7ZF39</accession>
<sequence>FSKNVFENLPLPICTVSFTVISARLPDTAGFIVPGLSAAIGASFTSEFSCSICQFLISTKAVLRVIRYFKD</sequence>